<keyword evidence="7" id="KW-1185">Reference proteome</keyword>
<reference evidence="6 7" key="1">
    <citation type="submission" date="2014-04" db="EMBL/GenBank/DDBJ databases">
        <authorList>
            <consortium name="DOE Joint Genome Institute"/>
            <person name="Kuo A."/>
            <person name="Kohler A."/>
            <person name="Costa M.D."/>
            <person name="Nagy L.G."/>
            <person name="Floudas D."/>
            <person name="Copeland A."/>
            <person name="Barry K.W."/>
            <person name="Cichocki N."/>
            <person name="Veneault-Fourrey C."/>
            <person name="LaButti K."/>
            <person name="Lindquist E.A."/>
            <person name="Lipzen A."/>
            <person name="Lundell T."/>
            <person name="Morin E."/>
            <person name="Murat C."/>
            <person name="Sun H."/>
            <person name="Tunlid A."/>
            <person name="Henrissat B."/>
            <person name="Grigoriev I.V."/>
            <person name="Hibbett D.S."/>
            <person name="Martin F."/>
            <person name="Nordberg H.P."/>
            <person name="Cantor M.N."/>
            <person name="Hua S.X."/>
        </authorList>
    </citation>
    <scope>NUCLEOTIDE SEQUENCE [LARGE SCALE GENOMIC DNA]</scope>
    <source>
        <strain evidence="6 7">Marx 270</strain>
    </source>
</reference>
<keyword evidence="5" id="KW-0539">Nucleus</keyword>
<evidence type="ECO:0000256" key="2">
    <source>
        <dbReference type="ARBA" id="ARBA00004496"/>
    </source>
</evidence>
<dbReference type="InterPro" id="IPR002848">
    <property type="entry name" value="Translin_fam"/>
</dbReference>
<dbReference type="Pfam" id="PF01997">
    <property type="entry name" value="Translin"/>
    <property type="match status" value="1"/>
</dbReference>
<dbReference type="STRING" id="870435.A0A0C3P513"/>
<evidence type="ECO:0008006" key="8">
    <source>
        <dbReference type="Google" id="ProtNLM"/>
    </source>
</evidence>
<evidence type="ECO:0000313" key="6">
    <source>
        <dbReference type="EMBL" id="KIO02354.1"/>
    </source>
</evidence>
<sequence>MATSDVRMIQDMFDGFKKEFDAQNDRRESLIKASRDITNLSKKVIFLLHRIMNEDVQDASALSKRASESGMEKLREVHALYAKIKTELQGDLFWRHHRAISPSLQEYVEATSFAWYLGHSSLVSFSQVQQELSDENGVPFFPLPLEDYLCGLSDLTGELMRLAISGIARKGGRDRARQICGIVRECRTELGKCAPLVKEVRKKQAVAAESLAKIEDAVYATVIRTSEYDLSDEILDGIISRSISTSCGGNFQGSGRHFCSDERDDD</sequence>
<dbReference type="AlphaFoldDB" id="A0A0C3P513"/>
<evidence type="ECO:0000256" key="4">
    <source>
        <dbReference type="ARBA" id="ARBA00022490"/>
    </source>
</evidence>
<comment type="similarity">
    <text evidence="3">Belongs to the translin family.</text>
</comment>
<dbReference type="InterPro" id="IPR036081">
    <property type="entry name" value="Translin_sf"/>
</dbReference>
<keyword evidence="4" id="KW-0963">Cytoplasm</keyword>
<dbReference type="InterPro" id="IPR016069">
    <property type="entry name" value="Translin_C"/>
</dbReference>
<comment type="subcellular location">
    <subcellularLocation>
        <location evidence="2">Cytoplasm</location>
    </subcellularLocation>
    <subcellularLocation>
        <location evidence="1">Nucleus</location>
    </subcellularLocation>
</comment>
<dbReference type="GO" id="GO:0005634">
    <property type="term" value="C:nucleus"/>
    <property type="evidence" value="ECO:0007669"/>
    <property type="project" value="UniProtKB-SubCell"/>
</dbReference>
<dbReference type="EMBL" id="KN831982">
    <property type="protein sequence ID" value="KIO02354.1"/>
    <property type="molecule type" value="Genomic_DNA"/>
</dbReference>
<dbReference type="CDD" id="cd14820">
    <property type="entry name" value="TRAX"/>
    <property type="match status" value="1"/>
</dbReference>
<dbReference type="PANTHER" id="PTHR10741">
    <property type="entry name" value="TRANSLIN AND TRANSLIN ASSOCIATED PROTEIN X"/>
    <property type="match status" value="1"/>
</dbReference>
<dbReference type="Gene3D" id="1.20.58.200">
    <property type="entry name" value="Translin, domain 2"/>
    <property type="match status" value="1"/>
</dbReference>
<dbReference type="InterPro" id="IPR016068">
    <property type="entry name" value="Translin_N"/>
</dbReference>
<reference evidence="7" key="2">
    <citation type="submission" date="2015-01" db="EMBL/GenBank/DDBJ databases">
        <title>Evolutionary Origins and Diversification of the Mycorrhizal Mutualists.</title>
        <authorList>
            <consortium name="DOE Joint Genome Institute"/>
            <consortium name="Mycorrhizal Genomics Consortium"/>
            <person name="Kohler A."/>
            <person name="Kuo A."/>
            <person name="Nagy L.G."/>
            <person name="Floudas D."/>
            <person name="Copeland A."/>
            <person name="Barry K.W."/>
            <person name="Cichocki N."/>
            <person name="Veneault-Fourrey C."/>
            <person name="LaButti K."/>
            <person name="Lindquist E.A."/>
            <person name="Lipzen A."/>
            <person name="Lundell T."/>
            <person name="Morin E."/>
            <person name="Murat C."/>
            <person name="Riley R."/>
            <person name="Ohm R."/>
            <person name="Sun H."/>
            <person name="Tunlid A."/>
            <person name="Henrissat B."/>
            <person name="Grigoriev I.V."/>
            <person name="Hibbett D.S."/>
            <person name="Martin F."/>
        </authorList>
    </citation>
    <scope>NUCLEOTIDE SEQUENCE [LARGE SCALE GENOMIC DNA]</scope>
    <source>
        <strain evidence="7">Marx 270</strain>
    </source>
</reference>
<gene>
    <name evidence="6" type="ORF">M404DRAFT_16070</name>
</gene>
<evidence type="ECO:0000256" key="5">
    <source>
        <dbReference type="ARBA" id="ARBA00023242"/>
    </source>
</evidence>
<evidence type="ECO:0000256" key="3">
    <source>
        <dbReference type="ARBA" id="ARBA00005902"/>
    </source>
</evidence>
<proteinExistence type="inferred from homology"/>
<evidence type="ECO:0000256" key="1">
    <source>
        <dbReference type="ARBA" id="ARBA00004123"/>
    </source>
</evidence>
<dbReference type="Proteomes" id="UP000054217">
    <property type="component" value="Unassembled WGS sequence"/>
</dbReference>
<name>A0A0C3P513_PISTI</name>
<evidence type="ECO:0000313" key="7">
    <source>
        <dbReference type="Proteomes" id="UP000054217"/>
    </source>
</evidence>
<dbReference type="Gene3D" id="1.20.58.190">
    <property type="entry name" value="Translin, domain 1"/>
    <property type="match status" value="1"/>
</dbReference>
<dbReference type="GO" id="GO:0043565">
    <property type="term" value="F:sequence-specific DNA binding"/>
    <property type="evidence" value="ECO:0007669"/>
    <property type="project" value="InterPro"/>
</dbReference>
<accession>A0A0C3P513</accession>
<dbReference type="GO" id="GO:0005737">
    <property type="term" value="C:cytoplasm"/>
    <property type="evidence" value="ECO:0007669"/>
    <property type="project" value="UniProtKB-SubCell"/>
</dbReference>
<organism evidence="6 7">
    <name type="scientific">Pisolithus tinctorius Marx 270</name>
    <dbReference type="NCBI Taxonomy" id="870435"/>
    <lineage>
        <taxon>Eukaryota</taxon>
        <taxon>Fungi</taxon>
        <taxon>Dikarya</taxon>
        <taxon>Basidiomycota</taxon>
        <taxon>Agaricomycotina</taxon>
        <taxon>Agaricomycetes</taxon>
        <taxon>Agaricomycetidae</taxon>
        <taxon>Boletales</taxon>
        <taxon>Sclerodermatineae</taxon>
        <taxon>Pisolithaceae</taxon>
        <taxon>Pisolithus</taxon>
    </lineage>
</organism>
<dbReference type="HOGENOM" id="CLU_067225_2_0_1"/>
<dbReference type="SUPFAM" id="SSF74784">
    <property type="entry name" value="Translin"/>
    <property type="match status" value="1"/>
</dbReference>
<dbReference type="OrthoDB" id="31005at2759"/>
<dbReference type="InParanoid" id="A0A0C3P513"/>
<dbReference type="FunCoup" id="A0A0C3P513">
    <property type="interactions" value="472"/>
</dbReference>
<protein>
    <recommendedName>
        <fullName evidence="8">Translin</fullName>
    </recommendedName>
</protein>